<dbReference type="GO" id="GO:0016853">
    <property type="term" value="F:isomerase activity"/>
    <property type="evidence" value="ECO:0007669"/>
    <property type="project" value="UniProtKB-KW"/>
</dbReference>
<keyword evidence="2" id="KW-0697">Rotamase</keyword>
<keyword evidence="3 7" id="KW-0413">Isomerase</keyword>
<keyword evidence="5" id="KW-0472">Membrane</keyword>
<dbReference type="Gene3D" id="2.40.100.10">
    <property type="entry name" value="Cyclophilin-like"/>
    <property type="match status" value="1"/>
</dbReference>
<evidence type="ECO:0000256" key="2">
    <source>
        <dbReference type="ARBA" id="ARBA00023110"/>
    </source>
</evidence>
<dbReference type="CDD" id="cd00317">
    <property type="entry name" value="cyclophilin"/>
    <property type="match status" value="1"/>
</dbReference>
<evidence type="ECO:0000313" key="7">
    <source>
        <dbReference type="EMBL" id="CAK9110365.1"/>
    </source>
</evidence>
<feature type="transmembrane region" description="Helical" evidence="5">
    <location>
        <begin position="216"/>
        <end position="234"/>
    </location>
</feature>
<keyword evidence="8" id="KW-1185">Reference proteome</keyword>
<feature type="domain" description="PPIase cyclophilin-type" evidence="6">
    <location>
        <begin position="5"/>
        <end position="185"/>
    </location>
</feature>
<dbReference type="Proteomes" id="UP001642464">
    <property type="component" value="Unassembled WGS sequence"/>
</dbReference>
<feature type="region of interest" description="Disordered" evidence="4">
    <location>
        <begin position="63"/>
        <end position="98"/>
    </location>
</feature>
<dbReference type="PANTHER" id="PTHR45625">
    <property type="entry name" value="PEPTIDYL-PROLYL CIS-TRANS ISOMERASE-RELATED"/>
    <property type="match status" value="1"/>
</dbReference>
<dbReference type="PRINTS" id="PR00153">
    <property type="entry name" value="CSAPPISMRASE"/>
</dbReference>
<dbReference type="SUPFAM" id="SSF50891">
    <property type="entry name" value="Cyclophilin-like"/>
    <property type="match status" value="1"/>
</dbReference>
<dbReference type="InterPro" id="IPR002130">
    <property type="entry name" value="Cyclophilin-type_PPIase_dom"/>
</dbReference>
<evidence type="ECO:0000256" key="3">
    <source>
        <dbReference type="ARBA" id="ARBA00023235"/>
    </source>
</evidence>
<evidence type="ECO:0000256" key="1">
    <source>
        <dbReference type="ARBA" id="ARBA00013194"/>
    </source>
</evidence>
<protein>
    <recommendedName>
        <fullName evidence="1">peptidylprolyl isomerase</fullName>
        <ecNumber evidence="1">5.2.1.8</ecNumber>
    </recommendedName>
</protein>
<reference evidence="7 8" key="1">
    <citation type="submission" date="2024-02" db="EMBL/GenBank/DDBJ databases">
        <authorList>
            <person name="Chen Y."/>
            <person name="Shah S."/>
            <person name="Dougan E. K."/>
            <person name="Thang M."/>
            <person name="Chan C."/>
        </authorList>
    </citation>
    <scope>NUCLEOTIDE SEQUENCE [LARGE SCALE GENOMIC DNA]</scope>
</reference>
<accession>A0ABP0SDB3</accession>
<dbReference type="InterPro" id="IPR044666">
    <property type="entry name" value="Cyclophilin_A-like"/>
</dbReference>
<dbReference type="EC" id="5.2.1.8" evidence="1"/>
<comment type="caution">
    <text evidence="7">The sequence shown here is derived from an EMBL/GenBank/DDBJ whole genome shotgun (WGS) entry which is preliminary data.</text>
</comment>
<dbReference type="PANTHER" id="PTHR45625:SF4">
    <property type="entry name" value="PEPTIDYLPROLYL ISOMERASE DOMAIN AND WD REPEAT-CONTAINING PROTEIN 1"/>
    <property type="match status" value="1"/>
</dbReference>
<evidence type="ECO:0000256" key="4">
    <source>
        <dbReference type="SAM" id="MobiDB-lite"/>
    </source>
</evidence>
<evidence type="ECO:0000313" key="8">
    <source>
        <dbReference type="Proteomes" id="UP001642464"/>
    </source>
</evidence>
<sequence length="397" mass="43849">MPNPIATFDTTEGVIKCEIFLEQMPITASNFIDLAKTGFYNGLHFHRVIPDFMDQFGCPFSKDPKSTRAGTGGPPDGSFTNLVTGGKETRSNGGNIKDEYAARISNEPGTLSMANTGQPNSGGSQFFMNVVHNDFLDWFSPGESKHPVFGKCVDKASFDTMVKISKVRTRDDNPITPVMMKSVTIEGLASKRLRESLPVETQKGKVTHIFVMDWDYLSGFILFCLFLSAIFAVLGQGTRSIVSRALGHGALQHLQEEVAGKFAQLASGKPPNISTAQLIQKLGIFFELGLADVKRHQVGDVINDLMQHGFYCKTHPRKKVRWVVTMTMSWVDQEAQRWATLLFLRRLRANHAGVRGMPPRHLVPCAATWCQCPPGAAGTNSCAMQQFLKDFKKGAEE</sequence>
<dbReference type="EMBL" id="CAXAMM010043517">
    <property type="protein sequence ID" value="CAK9110365.1"/>
    <property type="molecule type" value="Genomic_DNA"/>
</dbReference>
<evidence type="ECO:0000259" key="6">
    <source>
        <dbReference type="PROSITE" id="PS50072"/>
    </source>
</evidence>
<gene>
    <name evidence="7" type="ORF">SCF082_LOCUS51261</name>
</gene>
<proteinExistence type="predicted"/>
<dbReference type="InterPro" id="IPR029000">
    <property type="entry name" value="Cyclophilin-like_dom_sf"/>
</dbReference>
<name>A0ABP0SDB3_9DINO</name>
<keyword evidence="5" id="KW-0812">Transmembrane</keyword>
<dbReference type="Pfam" id="PF00160">
    <property type="entry name" value="Pro_isomerase"/>
    <property type="match status" value="1"/>
</dbReference>
<dbReference type="PROSITE" id="PS00170">
    <property type="entry name" value="CSA_PPIASE_1"/>
    <property type="match status" value="1"/>
</dbReference>
<evidence type="ECO:0000256" key="5">
    <source>
        <dbReference type="SAM" id="Phobius"/>
    </source>
</evidence>
<dbReference type="InterPro" id="IPR020892">
    <property type="entry name" value="Cyclophilin-type_PPIase_CS"/>
</dbReference>
<keyword evidence="5" id="KW-1133">Transmembrane helix</keyword>
<organism evidence="7 8">
    <name type="scientific">Durusdinium trenchii</name>
    <dbReference type="NCBI Taxonomy" id="1381693"/>
    <lineage>
        <taxon>Eukaryota</taxon>
        <taxon>Sar</taxon>
        <taxon>Alveolata</taxon>
        <taxon>Dinophyceae</taxon>
        <taxon>Suessiales</taxon>
        <taxon>Symbiodiniaceae</taxon>
        <taxon>Durusdinium</taxon>
    </lineage>
</organism>
<dbReference type="PROSITE" id="PS50072">
    <property type="entry name" value="CSA_PPIASE_2"/>
    <property type="match status" value="1"/>
</dbReference>